<organism evidence="2 3">
    <name type="scientific">Vermiconidia calcicola</name>
    <dbReference type="NCBI Taxonomy" id="1690605"/>
    <lineage>
        <taxon>Eukaryota</taxon>
        <taxon>Fungi</taxon>
        <taxon>Dikarya</taxon>
        <taxon>Ascomycota</taxon>
        <taxon>Pezizomycotina</taxon>
        <taxon>Dothideomycetes</taxon>
        <taxon>Dothideomycetidae</taxon>
        <taxon>Mycosphaerellales</taxon>
        <taxon>Extremaceae</taxon>
        <taxon>Vermiconidia</taxon>
    </lineage>
</organism>
<dbReference type="EMBL" id="JAXLQG010000001">
    <property type="protein sequence ID" value="KAK5545094.1"/>
    <property type="molecule type" value="Genomic_DNA"/>
</dbReference>
<dbReference type="AlphaFoldDB" id="A0AAV9QM34"/>
<evidence type="ECO:0000313" key="3">
    <source>
        <dbReference type="Proteomes" id="UP001345827"/>
    </source>
</evidence>
<keyword evidence="3" id="KW-1185">Reference proteome</keyword>
<feature type="compositionally biased region" description="Basic and acidic residues" evidence="1">
    <location>
        <begin position="45"/>
        <end position="54"/>
    </location>
</feature>
<evidence type="ECO:0000313" key="2">
    <source>
        <dbReference type="EMBL" id="KAK5545094.1"/>
    </source>
</evidence>
<feature type="compositionally biased region" description="Polar residues" evidence="1">
    <location>
        <begin position="35"/>
        <end position="44"/>
    </location>
</feature>
<protein>
    <submittedName>
        <fullName evidence="2">Uncharacterized protein</fullName>
    </submittedName>
</protein>
<proteinExistence type="predicted"/>
<feature type="compositionally biased region" description="Polar residues" evidence="1">
    <location>
        <begin position="55"/>
        <end position="70"/>
    </location>
</feature>
<reference evidence="2 3" key="1">
    <citation type="submission" date="2023-06" db="EMBL/GenBank/DDBJ databases">
        <title>Black Yeasts Isolated from many extreme environments.</title>
        <authorList>
            <person name="Coleine C."/>
            <person name="Stajich J.E."/>
            <person name="Selbmann L."/>
        </authorList>
    </citation>
    <scope>NUCLEOTIDE SEQUENCE [LARGE SCALE GENOMIC DNA]</scope>
    <source>
        <strain evidence="2 3">CCFEE 5887</strain>
    </source>
</reference>
<gene>
    <name evidence="2" type="ORF">LTR25_000101</name>
</gene>
<evidence type="ECO:0000256" key="1">
    <source>
        <dbReference type="SAM" id="MobiDB-lite"/>
    </source>
</evidence>
<sequence length="338" mass="38959">MPESIDLSESTLFSLYARYPEIKFESSHELRVTDENFSSPCSNVTDHDDTRLSRESGSTAYTTPLRSQPSFVEPPEGPNLAEFLERVRDTNLPDVCKNGFSDLARVIEDLSFLLSHSCSRTLDHPPRLDKEEILRQSDPLMKLLRRANLNVKDEVNNISFLKGLAPFVVIPSEQDLWSNYRQMARLIVEYTALPCRTEQKLLEELAHLFDAYVYHPFLELLAVEDVDRATEDRINELYDAVMSLLANYKIWCRGMIDIKETYMVPTRLAIRNSPKVMQEIMETEASKAAARAAIGTPEAPGMQPADERLIQELNLSISRRQWTIPPRNRRRYRREHTV</sequence>
<comment type="caution">
    <text evidence="2">The sequence shown here is derived from an EMBL/GenBank/DDBJ whole genome shotgun (WGS) entry which is preliminary data.</text>
</comment>
<dbReference type="Proteomes" id="UP001345827">
    <property type="component" value="Unassembled WGS sequence"/>
</dbReference>
<name>A0AAV9QM34_9PEZI</name>
<accession>A0AAV9QM34</accession>
<feature type="region of interest" description="Disordered" evidence="1">
    <location>
        <begin position="35"/>
        <end position="73"/>
    </location>
</feature>